<reference evidence="1 2" key="1">
    <citation type="submission" date="2017-02" db="EMBL/GenBank/DDBJ databases">
        <title>Complete genome sequences of Mycobacterium kansasii strains isolated from rhesus macaques.</title>
        <authorList>
            <person name="Panda A."/>
            <person name="Nagaraj S."/>
            <person name="Zhao X."/>
            <person name="Tettelin H."/>
            <person name="Detolla L.J."/>
        </authorList>
    </citation>
    <scope>NUCLEOTIDE SEQUENCE [LARGE SCALE GENOMIC DNA]</scope>
    <source>
        <strain evidence="1 2">11-3813</strain>
    </source>
</reference>
<gene>
    <name evidence="1" type="ORF">BZL30_2048</name>
</gene>
<evidence type="ECO:0000313" key="2">
    <source>
        <dbReference type="Proteomes" id="UP000189229"/>
    </source>
</evidence>
<dbReference type="Proteomes" id="UP000189229">
    <property type="component" value="Unassembled WGS sequence"/>
</dbReference>
<sequence>MGYRQQGGLTIRDLADAVRRRVQRCAARTRFDPTISR</sequence>
<dbReference type="AlphaFoldDB" id="A0A1V3XHM0"/>
<accession>A0A1V3XHM0</accession>
<name>A0A1V3XHM0_MYCKA</name>
<evidence type="ECO:0000313" key="1">
    <source>
        <dbReference type="EMBL" id="OOK78266.1"/>
    </source>
</evidence>
<dbReference type="EMBL" id="MVBM01000002">
    <property type="protein sequence ID" value="OOK78266.1"/>
    <property type="molecule type" value="Genomic_DNA"/>
</dbReference>
<proteinExistence type="predicted"/>
<comment type="caution">
    <text evidence="1">The sequence shown here is derived from an EMBL/GenBank/DDBJ whole genome shotgun (WGS) entry which is preliminary data.</text>
</comment>
<organism evidence="1 2">
    <name type="scientific">Mycobacterium kansasii</name>
    <dbReference type="NCBI Taxonomy" id="1768"/>
    <lineage>
        <taxon>Bacteria</taxon>
        <taxon>Bacillati</taxon>
        <taxon>Actinomycetota</taxon>
        <taxon>Actinomycetes</taxon>
        <taxon>Mycobacteriales</taxon>
        <taxon>Mycobacteriaceae</taxon>
        <taxon>Mycobacterium</taxon>
    </lineage>
</organism>
<protein>
    <submittedName>
        <fullName evidence="1">Uncharacterized protein</fullName>
    </submittedName>
</protein>